<reference evidence="6 7" key="1">
    <citation type="journal article" date="2014" name="Genome Announc.">
        <title>Draft genome sequences of eight enterohepatic helicobacter species isolated from both laboratory and wild rodents.</title>
        <authorList>
            <person name="Sheh A."/>
            <person name="Shen Z."/>
            <person name="Fox J.G."/>
        </authorList>
    </citation>
    <scope>NUCLEOTIDE SEQUENCE [LARGE SCALE GENOMIC DNA]</scope>
    <source>
        <strain evidence="6 7">ATCC 700114</strain>
    </source>
</reference>
<dbReference type="PROSITE" id="PS51084">
    <property type="entry name" value="HIT_2"/>
    <property type="match status" value="1"/>
</dbReference>
<feature type="binding site" evidence="3">
    <location>
        <position position="51"/>
    </location>
    <ligand>
        <name>substrate</name>
    </ligand>
</feature>
<evidence type="ECO:0000313" key="6">
    <source>
        <dbReference type="EMBL" id="TLD82985.1"/>
    </source>
</evidence>
<evidence type="ECO:0000256" key="4">
    <source>
        <dbReference type="PROSITE-ProRule" id="PRU00464"/>
    </source>
</evidence>
<protein>
    <submittedName>
        <fullName evidence="6">HIT domain-containing protein</fullName>
    </submittedName>
</protein>
<dbReference type="EMBL" id="JRPL02000013">
    <property type="protein sequence ID" value="TLD82985.1"/>
    <property type="molecule type" value="Genomic_DNA"/>
</dbReference>
<dbReference type="Proteomes" id="UP000029878">
    <property type="component" value="Unassembled WGS sequence"/>
</dbReference>
<keyword evidence="1" id="KW-0547">Nucleotide-binding</keyword>
<feature type="active site" description="Tele-AMP-histidine intermediate" evidence="2">
    <location>
        <position position="120"/>
    </location>
</feature>
<dbReference type="Pfam" id="PF01230">
    <property type="entry name" value="HIT"/>
    <property type="match status" value="1"/>
</dbReference>
<dbReference type="PANTHER" id="PTHR42997">
    <property type="entry name" value="HIT FAMILY HYDROLASE"/>
    <property type="match status" value="1"/>
</dbReference>
<feature type="binding site" evidence="3">
    <location>
        <position position="122"/>
    </location>
    <ligand>
        <name>substrate</name>
    </ligand>
</feature>
<organism evidence="6 7">
    <name type="scientific">Helicobacter trogontum</name>
    <dbReference type="NCBI Taxonomy" id="50960"/>
    <lineage>
        <taxon>Bacteria</taxon>
        <taxon>Pseudomonadati</taxon>
        <taxon>Campylobacterota</taxon>
        <taxon>Epsilonproteobacteria</taxon>
        <taxon>Campylobacterales</taxon>
        <taxon>Helicobacteraceae</taxon>
        <taxon>Helicobacter</taxon>
    </lineage>
</organism>
<feature type="short sequence motif" description="Histidine triad motif" evidence="4">
    <location>
        <begin position="118"/>
        <end position="122"/>
    </location>
</feature>
<proteinExistence type="predicted"/>
<evidence type="ECO:0000256" key="3">
    <source>
        <dbReference type="PIRSR" id="PIRSR639383-2"/>
    </source>
</evidence>
<dbReference type="GO" id="GO:0000166">
    <property type="term" value="F:nucleotide binding"/>
    <property type="evidence" value="ECO:0007669"/>
    <property type="project" value="UniProtKB-KW"/>
</dbReference>
<name>A0A4U8SAF7_9HELI</name>
<evidence type="ECO:0000256" key="1">
    <source>
        <dbReference type="ARBA" id="ARBA00022741"/>
    </source>
</evidence>
<dbReference type="InterPro" id="IPR039383">
    <property type="entry name" value="FHIT"/>
</dbReference>
<accession>A0A4U8SAF7</accession>
<evidence type="ECO:0000256" key="2">
    <source>
        <dbReference type="PIRSR" id="PIRSR639383-1"/>
    </source>
</evidence>
<dbReference type="GO" id="GO:0003824">
    <property type="term" value="F:catalytic activity"/>
    <property type="evidence" value="ECO:0007669"/>
    <property type="project" value="InterPro"/>
</dbReference>
<evidence type="ECO:0000259" key="5">
    <source>
        <dbReference type="PROSITE" id="PS51084"/>
    </source>
</evidence>
<dbReference type="InterPro" id="IPR036265">
    <property type="entry name" value="HIT-like_sf"/>
</dbReference>
<feature type="domain" description="HIT" evidence="5">
    <location>
        <begin position="23"/>
        <end position="133"/>
    </location>
</feature>
<dbReference type="Gene3D" id="3.30.428.10">
    <property type="entry name" value="HIT-like"/>
    <property type="match status" value="1"/>
</dbReference>
<gene>
    <name evidence="6" type="ORF">LS81_006485</name>
</gene>
<dbReference type="OrthoDB" id="9784774at2"/>
<dbReference type="AlphaFoldDB" id="A0A4U8SAF7"/>
<evidence type="ECO:0000313" key="7">
    <source>
        <dbReference type="Proteomes" id="UP000029878"/>
    </source>
</evidence>
<comment type="caution">
    <text evidence="6">The sequence shown here is derived from an EMBL/GenBank/DDBJ whole genome shotgun (WGS) entry which is preliminary data.</text>
</comment>
<dbReference type="InterPro" id="IPR052908">
    <property type="entry name" value="AP-4-A_phosphorylase"/>
</dbReference>
<dbReference type="RefSeq" id="WP_034346443.1">
    <property type="nucleotide sequence ID" value="NZ_FZNG01000003.1"/>
</dbReference>
<dbReference type="InterPro" id="IPR011146">
    <property type="entry name" value="HIT-like"/>
</dbReference>
<dbReference type="PANTHER" id="PTHR42997:SF1">
    <property type="entry name" value="AP-4-A PHOSPHORYLASE"/>
    <property type="match status" value="1"/>
</dbReference>
<dbReference type="CDD" id="cd01275">
    <property type="entry name" value="FHIT"/>
    <property type="match status" value="1"/>
</dbReference>
<dbReference type="SUPFAM" id="SSF54197">
    <property type="entry name" value="HIT-like"/>
    <property type="match status" value="1"/>
</dbReference>
<sequence length="165" mass="18908">MLSHIYSPWRSGYFTTDSNDVCVFCEIANNPHDDVKNRVFYRDSICFGVMNLYPYIPGHFMLIPHKHIDTPTLLSQEEWQHLHILSQKSIAMLEEYGASGINMGINIKKAAGAGIPEHLHLHFVPRYEGDTNFITTIANSRVYGVDFDSIYDKISCLAKKHLYDL</sequence>